<evidence type="ECO:0000313" key="3">
    <source>
        <dbReference type="Proteomes" id="UP000593576"/>
    </source>
</evidence>
<evidence type="ECO:0000256" key="1">
    <source>
        <dbReference type="SAM" id="Coils"/>
    </source>
</evidence>
<reference evidence="2 3" key="1">
    <citation type="journal article" date="2019" name="Genome Biol. Evol.">
        <title>Insights into the evolution of the New World diploid cottons (Gossypium, subgenus Houzingenia) based on genome sequencing.</title>
        <authorList>
            <person name="Grover C.E."/>
            <person name="Arick M.A. 2nd"/>
            <person name="Thrash A."/>
            <person name="Conover J.L."/>
            <person name="Sanders W.S."/>
            <person name="Peterson D.G."/>
            <person name="Frelichowski J.E."/>
            <person name="Scheffler J.A."/>
            <person name="Scheffler B.E."/>
            <person name="Wendel J.F."/>
        </authorList>
    </citation>
    <scope>NUCLEOTIDE SEQUENCE [LARGE SCALE GENOMIC DNA]</scope>
    <source>
        <strain evidence="2">1</strain>
        <tissue evidence="2">Leaf</tissue>
    </source>
</reference>
<dbReference type="AlphaFoldDB" id="A0A7J9N6N4"/>
<sequence>MKKLAVEPMVTSEYNEWWSKRVNDNILRSRKEDVRSIEEYLQVVSSEIEIIRQDFEKRNLELGKKIEQLEEEKMQLGLDVDIQKSIRTAGLGKTSEQWRQEIQEKKIKADQWEKKFQDTRAREASLGKIEELKEQVGELEDALQNSELRIEILEKSNEQWQEQFHPSQDQIRERDYIMGEAVAQVREVADHLQTLAVQADVLSLKYESELDRGQ</sequence>
<proteinExistence type="predicted"/>
<gene>
    <name evidence="2" type="ORF">Goshw_015572</name>
</gene>
<dbReference type="PANTHER" id="PTHR48200">
    <property type="entry name" value="PROTEIN, PUTATIVE-RELATED"/>
    <property type="match status" value="1"/>
</dbReference>
<keyword evidence="3" id="KW-1185">Reference proteome</keyword>
<dbReference type="EMBL" id="JABFAF010273215">
    <property type="protein sequence ID" value="MBA0878854.1"/>
    <property type="molecule type" value="Genomic_DNA"/>
</dbReference>
<dbReference type="PANTHER" id="PTHR48200:SF1">
    <property type="entry name" value="AMINOTRANSFERASE-LIKE PLANT MOBILE DOMAIN-CONTAINING PROTEIN"/>
    <property type="match status" value="1"/>
</dbReference>
<feature type="coiled-coil region" evidence="1">
    <location>
        <begin position="52"/>
        <end position="163"/>
    </location>
</feature>
<protein>
    <submittedName>
        <fullName evidence="2">Uncharacterized protein</fullName>
    </submittedName>
</protein>
<organism evidence="2 3">
    <name type="scientific">Gossypium schwendimanii</name>
    <name type="common">Cotton</name>
    <dbReference type="NCBI Taxonomy" id="34291"/>
    <lineage>
        <taxon>Eukaryota</taxon>
        <taxon>Viridiplantae</taxon>
        <taxon>Streptophyta</taxon>
        <taxon>Embryophyta</taxon>
        <taxon>Tracheophyta</taxon>
        <taxon>Spermatophyta</taxon>
        <taxon>Magnoliopsida</taxon>
        <taxon>eudicotyledons</taxon>
        <taxon>Gunneridae</taxon>
        <taxon>Pentapetalae</taxon>
        <taxon>rosids</taxon>
        <taxon>malvids</taxon>
        <taxon>Malvales</taxon>
        <taxon>Malvaceae</taxon>
        <taxon>Malvoideae</taxon>
        <taxon>Gossypium</taxon>
    </lineage>
</organism>
<comment type="caution">
    <text evidence="2">The sequence shown here is derived from an EMBL/GenBank/DDBJ whole genome shotgun (WGS) entry which is preliminary data.</text>
</comment>
<keyword evidence="1" id="KW-0175">Coiled coil</keyword>
<accession>A0A7J9N6N4</accession>
<evidence type="ECO:0000313" key="2">
    <source>
        <dbReference type="EMBL" id="MBA0878854.1"/>
    </source>
</evidence>
<name>A0A7J9N6N4_GOSSC</name>
<dbReference type="Proteomes" id="UP000593576">
    <property type="component" value="Unassembled WGS sequence"/>
</dbReference>